<keyword evidence="6" id="KW-1185">Reference proteome</keyword>
<dbReference type="CDD" id="cd02796">
    <property type="entry name" value="tRNA_bind_bactPheRS"/>
    <property type="match status" value="1"/>
</dbReference>
<dbReference type="InterPro" id="IPR033714">
    <property type="entry name" value="tRNA_bind_bactPheRS"/>
</dbReference>
<sequence>MKVPLSWLREYVDLPAVTAHEVADRLTAAGLKLEAVTSYGHDVKSVVVGEVLAIEELQGFKKPIRHCQVEVGEAAPREIVCGATNFVVGDRVPVVLPGGVLPGGFEVGARKTYGRMSEGMICSERELGLSEEHNGIMVLPEGTPIGADVAELLGLRDDVIELEITPDIGYALSIRGVAREVATAFEVAFLDPADVSPPAEAAPSYPASIADASACDRFVLREVQGF</sequence>
<gene>
    <name evidence="5" type="ORF">ACFQ08_17960</name>
</gene>
<keyword evidence="2 3" id="KW-0694">RNA-binding</keyword>
<evidence type="ECO:0000313" key="6">
    <source>
        <dbReference type="Proteomes" id="UP001597024"/>
    </source>
</evidence>
<comment type="caution">
    <text evidence="5">The sequence shown here is derived from an EMBL/GenBank/DDBJ whole genome shotgun (WGS) entry which is preliminary data.</text>
</comment>
<evidence type="ECO:0000256" key="2">
    <source>
        <dbReference type="ARBA" id="ARBA00022884"/>
    </source>
</evidence>
<accession>A0ABW3DUM0</accession>
<proteinExistence type="predicted"/>
<feature type="domain" description="TRNA-binding" evidence="4">
    <location>
        <begin position="40"/>
        <end position="150"/>
    </location>
</feature>
<dbReference type="Pfam" id="PF01588">
    <property type="entry name" value="tRNA_bind"/>
    <property type="match status" value="1"/>
</dbReference>
<dbReference type="Gene3D" id="2.40.50.140">
    <property type="entry name" value="Nucleic acid-binding proteins"/>
    <property type="match status" value="1"/>
</dbReference>
<evidence type="ECO:0000313" key="5">
    <source>
        <dbReference type="EMBL" id="MFD0886432.1"/>
    </source>
</evidence>
<dbReference type="GO" id="GO:0016874">
    <property type="term" value="F:ligase activity"/>
    <property type="evidence" value="ECO:0007669"/>
    <property type="project" value="UniProtKB-KW"/>
</dbReference>
<dbReference type="Proteomes" id="UP001597024">
    <property type="component" value="Unassembled WGS sequence"/>
</dbReference>
<organism evidence="5 6">
    <name type="scientific">Streptosporangium algeriense</name>
    <dbReference type="NCBI Taxonomy" id="1682748"/>
    <lineage>
        <taxon>Bacteria</taxon>
        <taxon>Bacillati</taxon>
        <taxon>Actinomycetota</taxon>
        <taxon>Actinomycetes</taxon>
        <taxon>Streptosporangiales</taxon>
        <taxon>Streptosporangiaceae</taxon>
        <taxon>Streptosporangium</taxon>
    </lineage>
</organism>
<keyword evidence="1 3" id="KW-0820">tRNA-binding</keyword>
<dbReference type="InterPro" id="IPR002547">
    <property type="entry name" value="tRNA-bd_dom"/>
</dbReference>
<dbReference type="SUPFAM" id="SSF50249">
    <property type="entry name" value="Nucleic acid-binding proteins"/>
    <property type="match status" value="1"/>
</dbReference>
<dbReference type="EMBL" id="JBHTHX010000608">
    <property type="protein sequence ID" value="MFD0886432.1"/>
    <property type="molecule type" value="Genomic_DNA"/>
</dbReference>
<dbReference type="PROSITE" id="PS50886">
    <property type="entry name" value="TRBD"/>
    <property type="match status" value="1"/>
</dbReference>
<protein>
    <submittedName>
        <fullName evidence="5">Phenylalanine--tRNA ligase subunit beta</fullName>
    </submittedName>
</protein>
<feature type="non-terminal residue" evidence="5">
    <location>
        <position position="226"/>
    </location>
</feature>
<evidence type="ECO:0000259" key="4">
    <source>
        <dbReference type="PROSITE" id="PS50886"/>
    </source>
</evidence>
<dbReference type="InterPro" id="IPR012340">
    <property type="entry name" value="NA-bd_OB-fold"/>
</dbReference>
<evidence type="ECO:0000256" key="3">
    <source>
        <dbReference type="PROSITE-ProRule" id="PRU00209"/>
    </source>
</evidence>
<reference evidence="6" key="1">
    <citation type="journal article" date="2019" name="Int. J. Syst. Evol. Microbiol.">
        <title>The Global Catalogue of Microorganisms (GCM) 10K type strain sequencing project: providing services to taxonomists for standard genome sequencing and annotation.</title>
        <authorList>
            <consortium name="The Broad Institute Genomics Platform"/>
            <consortium name="The Broad Institute Genome Sequencing Center for Infectious Disease"/>
            <person name="Wu L."/>
            <person name="Ma J."/>
        </authorList>
    </citation>
    <scope>NUCLEOTIDE SEQUENCE [LARGE SCALE GENOMIC DNA]</scope>
    <source>
        <strain evidence="6">CCUG 62974</strain>
    </source>
</reference>
<keyword evidence="5" id="KW-0436">Ligase</keyword>
<name>A0ABW3DUM0_9ACTN</name>
<evidence type="ECO:0000256" key="1">
    <source>
        <dbReference type="ARBA" id="ARBA00022555"/>
    </source>
</evidence>
<dbReference type="Gene3D" id="3.30.56.10">
    <property type="match status" value="1"/>
</dbReference>